<dbReference type="InterPro" id="IPR013538">
    <property type="entry name" value="ASHA1/2-like_C"/>
</dbReference>
<evidence type="ECO:0000313" key="4">
    <source>
        <dbReference type="Proteomes" id="UP000321168"/>
    </source>
</evidence>
<evidence type="ECO:0000259" key="2">
    <source>
        <dbReference type="Pfam" id="PF08327"/>
    </source>
</evidence>
<keyword evidence="4" id="KW-1185">Reference proteome</keyword>
<evidence type="ECO:0000313" key="3">
    <source>
        <dbReference type="EMBL" id="TXC76132.1"/>
    </source>
</evidence>
<comment type="similarity">
    <text evidence="1">Belongs to the AHA1 family.</text>
</comment>
<protein>
    <recommendedName>
        <fullName evidence="2">Activator of Hsp90 ATPase homologue 1/2-like C-terminal domain-containing protein</fullName>
    </recommendedName>
</protein>
<dbReference type="Pfam" id="PF08327">
    <property type="entry name" value="AHSA1"/>
    <property type="match status" value="1"/>
</dbReference>
<dbReference type="RefSeq" id="WP_147015370.1">
    <property type="nucleotide sequence ID" value="NZ_VORB01000011.1"/>
</dbReference>
<dbReference type="AlphaFoldDB" id="A0A5C6US28"/>
<accession>A0A5C6US28</accession>
<reference evidence="3 4" key="1">
    <citation type="submission" date="2019-08" db="EMBL/GenBank/DDBJ databases">
        <title>Genome of Luteibaculum oceani JCM 18817.</title>
        <authorList>
            <person name="Bowman J.P."/>
        </authorList>
    </citation>
    <scope>NUCLEOTIDE SEQUENCE [LARGE SCALE GENOMIC DNA]</scope>
    <source>
        <strain evidence="3 4">JCM 18817</strain>
    </source>
</reference>
<name>A0A5C6US28_9FLAO</name>
<dbReference type="Proteomes" id="UP000321168">
    <property type="component" value="Unassembled WGS sequence"/>
</dbReference>
<organism evidence="3 4">
    <name type="scientific">Luteibaculum oceani</name>
    <dbReference type="NCBI Taxonomy" id="1294296"/>
    <lineage>
        <taxon>Bacteria</taxon>
        <taxon>Pseudomonadati</taxon>
        <taxon>Bacteroidota</taxon>
        <taxon>Flavobacteriia</taxon>
        <taxon>Flavobacteriales</taxon>
        <taxon>Luteibaculaceae</taxon>
        <taxon>Luteibaculum</taxon>
    </lineage>
</organism>
<dbReference type="InterPro" id="IPR023393">
    <property type="entry name" value="START-like_dom_sf"/>
</dbReference>
<dbReference type="OrthoDB" id="2364866at2"/>
<sequence length="142" mass="16503">MRISAKVQNRVHASREAIMDCIINKDKLCNFFVSHSSSDLSSGAKVHWKWEDYNAETDVEVVSISPEQIVFKWPNIEKITTVTITIKEFEDYCDVIITEDDFLLNEEGAKQIMNQCQGWTDFICSLKAYLYCDINLRKDPRK</sequence>
<proteinExistence type="inferred from homology"/>
<dbReference type="Gene3D" id="3.30.530.20">
    <property type="match status" value="1"/>
</dbReference>
<comment type="caution">
    <text evidence="3">The sequence shown here is derived from an EMBL/GenBank/DDBJ whole genome shotgun (WGS) entry which is preliminary data.</text>
</comment>
<gene>
    <name evidence="3" type="ORF">FRX97_11510</name>
</gene>
<dbReference type="EMBL" id="VORB01000011">
    <property type="protein sequence ID" value="TXC76132.1"/>
    <property type="molecule type" value="Genomic_DNA"/>
</dbReference>
<feature type="domain" description="Activator of Hsp90 ATPase homologue 1/2-like C-terminal" evidence="2">
    <location>
        <begin position="13"/>
        <end position="130"/>
    </location>
</feature>
<dbReference type="SUPFAM" id="SSF55961">
    <property type="entry name" value="Bet v1-like"/>
    <property type="match status" value="1"/>
</dbReference>
<evidence type="ECO:0000256" key="1">
    <source>
        <dbReference type="ARBA" id="ARBA00006817"/>
    </source>
</evidence>